<dbReference type="InterPro" id="IPR050624">
    <property type="entry name" value="HTH-type_Tx_Regulator"/>
</dbReference>
<dbReference type="HOGENOM" id="CLU_087539_0_1_9"/>
<dbReference type="Proteomes" id="UP000003455">
    <property type="component" value="Chromosome"/>
</dbReference>
<proteinExistence type="predicted"/>
<evidence type="ECO:0000259" key="4">
    <source>
        <dbReference type="PROSITE" id="PS50977"/>
    </source>
</evidence>
<dbReference type="InterPro" id="IPR009057">
    <property type="entry name" value="Homeodomain-like_sf"/>
</dbReference>
<evidence type="ECO:0000256" key="3">
    <source>
        <dbReference type="SAM" id="Phobius"/>
    </source>
</evidence>
<dbReference type="InterPro" id="IPR039532">
    <property type="entry name" value="TetR_C_Firmicutes"/>
</dbReference>
<keyword evidence="3" id="KW-1133">Transmembrane helix</keyword>
<name>A0A0E1XBR3_STAAU</name>
<organism evidence="5">
    <name type="scientific">Staphylococcus aureus subsp. aureus MN8</name>
    <dbReference type="NCBI Taxonomy" id="548470"/>
    <lineage>
        <taxon>Bacteria</taxon>
        <taxon>Bacillati</taxon>
        <taxon>Bacillota</taxon>
        <taxon>Bacilli</taxon>
        <taxon>Bacillales</taxon>
        <taxon>Staphylococcaceae</taxon>
        <taxon>Staphylococcus</taxon>
    </lineage>
</organism>
<evidence type="ECO:0000256" key="2">
    <source>
        <dbReference type="PROSITE-ProRule" id="PRU00335"/>
    </source>
</evidence>
<accession>A0A0E1XBR3</accession>
<evidence type="ECO:0000256" key="1">
    <source>
        <dbReference type="ARBA" id="ARBA00023125"/>
    </source>
</evidence>
<keyword evidence="1 2" id="KW-0238">DNA-binding</keyword>
<sequence length="195" mass="23082">MFRKKVGHMDQTAFTDSRVTKTINRIHDGMVNLLKTKAYNDITVKDICEKSQISRTTFYTHYKTKDDFIYSYLNTLLKEAKKKFLKSETLTQAIFFKKMIYFWLSEGQLILMLLGDESAYKLHQVIKKSLQQRIEINFVPVLNTKMLTTKEKYFLLIFMCNAIIGVLQDWVKRGYKESPKEVAEIMNKIFENAFR</sequence>
<feature type="domain" description="HTH tetR-type" evidence="4">
    <location>
        <begin position="20"/>
        <end position="80"/>
    </location>
</feature>
<dbReference type="AlphaFoldDB" id="A0A0E1XBR3"/>
<dbReference type="GO" id="GO:0003677">
    <property type="term" value="F:DNA binding"/>
    <property type="evidence" value="ECO:0007669"/>
    <property type="project" value="UniProtKB-UniRule"/>
</dbReference>
<dbReference type="InterPro" id="IPR001647">
    <property type="entry name" value="HTH_TetR"/>
</dbReference>
<evidence type="ECO:0000313" key="5">
    <source>
        <dbReference type="EMBL" id="EFH96782.1"/>
    </source>
</evidence>
<protein>
    <submittedName>
        <fullName evidence="5">Transcriptional regulator, TetR family</fullName>
    </submittedName>
</protein>
<reference evidence="5" key="1">
    <citation type="submission" date="2010-05" db="EMBL/GenBank/DDBJ databases">
        <authorList>
            <person name="Muzny D."/>
            <person name="Qin X."/>
            <person name="Buhay C."/>
            <person name="Dugan-Rocha S."/>
            <person name="Ding Y."/>
            <person name="Chen G."/>
            <person name="Hawes A."/>
            <person name="Holder M."/>
            <person name="Jhangiani S."/>
            <person name="Johnson A."/>
            <person name="Khan Z."/>
            <person name="Li Z."/>
            <person name="Liu W."/>
            <person name="Liu X."/>
            <person name="Perez L."/>
            <person name="Shen H."/>
            <person name="Wang Q."/>
            <person name="Watt J."/>
            <person name="Xi L."/>
            <person name="Xin Y."/>
            <person name="Zhou J."/>
            <person name="Deng J."/>
            <person name="Jiang H."/>
            <person name="Liu Y."/>
            <person name="Qu J."/>
            <person name="Song X.-Z."/>
            <person name="Zhang L."/>
            <person name="Villasana D."/>
            <person name="Johnson A."/>
            <person name="Liu J."/>
            <person name="Liyanage D."/>
            <person name="Lorensuhewa L."/>
            <person name="Robinson T."/>
            <person name="Song A."/>
            <person name="Song B.-B."/>
            <person name="Dinh H."/>
            <person name="Thornton R."/>
            <person name="Coyle M."/>
            <person name="Francisco L."/>
            <person name="Jackson L."/>
            <person name="Javaid M."/>
            <person name="Korchina V."/>
            <person name="Kovar C."/>
            <person name="Mata R."/>
            <person name="Mathew T."/>
            <person name="Ngo R."/>
            <person name="Nguyen L."/>
            <person name="Nguyen N."/>
            <person name="Okwuonu G."/>
            <person name="Ongeri F."/>
            <person name="Pham C."/>
            <person name="Simmons D."/>
            <person name="Wilczek-Boney K."/>
            <person name="Hale W."/>
            <person name="Jakkamsetti A."/>
            <person name="Pham P."/>
            <person name="Ruth R."/>
            <person name="San Lucas F."/>
            <person name="Warren J."/>
            <person name="Zhang J."/>
            <person name="Zhao Z."/>
            <person name="Zhou C."/>
            <person name="Zhu D."/>
            <person name="Lee S."/>
            <person name="Bess C."/>
            <person name="Blankenburg K."/>
            <person name="Forbes L."/>
            <person name="Fu Q."/>
            <person name="Gubbala S."/>
            <person name="Hirani K."/>
            <person name="Jayaseelan J.C."/>
            <person name="Lara F."/>
            <person name="Munidasa M."/>
            <person name="Palculict T."/>
            <person name="Patil S."/>
            <person name="Pu L.-L."/>
            <person name="Saada N."/>
            <person name="Tang L."/>
            <person name="Weissenberger G."/>
            <person name="Zhu Y."/>
            <person name="Hemphill L."/>
            <person name="Shang Y."/>
            <person name="Youmans B."/>
            <person name="Ayvaz T."/>
            <person name="Ross M."/>
            <person name="Santibanez J."/>
            <person name="Aqrawi P."/>
            <person name="Gross S."/>
            <person name="Joshi V."/>
            <person name="Fowler G."/>
            <person name="Nazareth L."/>
            <person name="Reid J."/>
            <person name="Worley K."/>
            <person name="Petrosino J."/>
            <person name="Highlander S."/>
            <person name="Gibbs R."/>
        </authorList>
    </citation>
    <scope>NUCLEOTIDE SEQUENCE [LARGE SCALE GENOMIC DNA]</scope>
    <source>
        <strain evidence="5">MN8</strain>
    </source>
</reference>
<keyword evidence="3" id="KW-0472">Membrane</keyword>
<dbReference type="Pfam" id="PF00440">
    <property type="entry name" value="TetR_N"/>
    <property type="match status" value="1"/>
</dbReference>
<keyword evidence="3" id="KW-0812">Transmembrane</keyword>
<dbReference type="PROSITE" id="PS50977">
    <property type="entry name" value="HTH_TETR_2"/>
    <property type="match status" value="1"/>
</dbReference>
<dbReference type="PANTHER" id="PTHR43479:SF7">
    <property type="entry name" value="TETR-FAMILY TRANSCRIPTIONAL REGULATOR"/>
    <property type="match status" value="1"/>
</dbReference>
<dbReference type="Pfam" id="PF14278">
    <property type="entry name" value="TetR_C_8"/>
    <property type="match status" value="1"/>
</dbReference>
<dbReference type="EMBL" id="ACJA02000001">
    <property type="protein sequence ID" value="EFH96782.1"/>
    <property type="molecule type" value="Genomic_DNA"/>
</dbReference>
<dbReference type="SUPFAM" id="SSF46689">
    <property type="entry name" value="Homeodomain-like"/>
    <property type="match status" value="1"/>
</dbReference>
<dbReference type="Gene3D" id="1.10.357.10">
    <property type="entry name" value="Tetracycline Repressor, domain 2"/>
    <property type="match status" value="1"/>
</dbReference>
<feature type="DNA-binding region" description="H-T-H motif" evidence="2">
    <location>
        <begin position="43"/>
        <end position="62"/>
    </location>
</feature>
<dbReference type="PANTHER" id="PTHR43479">
    <property type="entry name" value="ACREF/ENVCD OPERON REPRESSOR-RELATED"/>
    <property type="match status" value="1"/>
</dbReference>
<comment type="caution">
    <text evidence="5">The sequence shown here is derived from an EMBL/GenBank/DDBJ whole genome shotgun (WGS) entry which is preliminary data.</text>
</comment>
<gene>
    <name evidence="5" type="ORF">HMPREF0769_10784</name>
</gene>
<feature type="transmembrane region" description="Helical" evidence="3">
    <location>
        <begin position="153"/>
        <end position="171"/>
    </location>
</feature>